<accession>A0A8S5TL42</accession>
<sequence length="39" mass="4844">MFQNNLSLKRYKRLRTKYSTQINEEVFDPNDFITEMKPF</sequence>
<dbReference type="EMBL" id="BK032848">
    <property type="protein sequence ID" value="DAF64036.1"/>
    <property type="molecule type" value="Genomic_DNA"/>
</dbReference>
<evidence type="ECO:0000313" key="1">
    <source>
        <dbReference type="EMBL" id="DAF64036.1"/>
    </source>
</evidence>
<name>A0A8S5TL42_9CAUD</name>
<reference evidence="1" key="1">
    <citation type="journal article" date="2021" name="Proc. Natl. Acad. Sci. U.S.A.">
        <title>A Catalog of Tens of Thousands of Viruses from Human Metagenomes Reveals Hidden Associations with Chronic Diseases.</title>
        <authorList>
            <person name="Tisza M.J."/>
            <person name="Buck C.B."/>
        </authorList>
    </citation>
    <scope>NUCLEOTIDE SEQUENCE</scope>
    <source>
        <strain evidence="1">Ct9Dg3</strain>
    </source>
</reference>
<organism evidence="1">
    <name type="scientific">Siphoviridae sp. ct9Dg3</name>
    <dbReference type="NCBI Taxonomy" id="2827792"/>
    <lineage>
        <taxon>Viruses</taxon>
        <taxon>Duplodnaviria</taxon>
        <taxon>Heunggongvirae</taxon>
        <taxon>Uroviricota</taxon>
        <taxon>Caudoviricetes</taxon>
    </lineage>
</organism>
<proteinExistence type="predicted"/>
<protein>
    <submittedName>
        <fullName evidence="1">Uncharacterized protein</fullName>
    </submittedName>
</protein>
<feature type="non-terminal residue" evidence="1">
    <location>
        <position position="39"/>
    </location>
</feature>